<dbReference type="FunFam" id="2.130.10.10:FF:000167">
    <property type="entry name" value="Actin-interacting protein 1"/>
    <property type="match status" value="1"/>
</dbReference>
<accession>A0A4S2N5N2</accession>
<feature type="repeat" description="WD" evidence="4">
    <location>
        <begin position="324"/>
        <end position="354"/>
    </location>
</feature>
<dbReference type="STRING" id="341454.A0A4S2N5N2"/>
<evidence type="ECO:0000313" key="5">
    <source>
        <dbReference type="EMBL" id="TGZ84517.1"/>
    </source>
</evidence>
<dbReference type="SUPFAM" id="SSF50978">
    <property type="entry name" value="WD40 repeat-like"/>
    <property type="match status" value="2"/>
</dbReference>
<gene>
    <name evidence="5" type="ORF">EX30DRAFT_367681</name>
</gene>
<dbReference type="Pfam" id="PF00400">
    <property type="entry name" value="WD40"/>
    <property type="match status" value="6"/>
</dbReference>
<dbReference type="InterPro" id="IPR020472">
    <property type="entry name" value="WD40_PAC1"/>
</dbReference>
<organism evidence="5 6">
    <name type="scientific">Ascodesmis nigricans</name>
    <dbReference type="NCBI Taxonomy" id="341454"/>
    <lineage>
        <taxon>Eukaryota</taxon>
        <taxon>Fungi</taxon>
        <taxon>Dikarya</taxon>
        <taxon>Ascomycota</taxon>
        <taxon>Pezizomycotina</taxon>
        <taxon>Pezizomycetes</taxon>
        <taxon>Pezizales</taxon>
        <taxon>Ascodesmidaceae</taxon>
        <taxon>Ascodesmis</taxon>
    </lineage>
</organism>
<dbReference type="InterPro" id="IPR015943">
    <property type="entry name" value="WD40/YVTN_repeat-like_dom_sf"/>
</dbReference>
<dbReference type="Gene3D" id="2.130.10.10">
    <property type="entry name" value="YVTN repeat-like/Quinoprotein amine dehydrogenase"/>
    <property type="match status" value="2"/>
</dbReference>
<reference evidence="5 6" key="1">
    <citation type="submission" date="2019-04" db="EMBL/GenBank/DDBJ databases">
        <title>Comparative genomics and transcriptomics to analyze fruiting body development in filamentous ascomycetes.</title>
        <authorList>
            <consortium name="DOE Joint Genome Institute"/>
            <person name="Lutkenhaus R."/>
            <person name="Traeger S."/>
            <person name="Breuer J."/>
            <person name="Kuo A."/>
            <person name="Lipzen A."/>
            <person name="Pangilinan J."/>
            <person name="Dilworth D."/>
            <person name="Sandor L."/>
            <person name="Poggeler S."/>
            <person name="Barry K."/>
            <person name="Grigoriev I.V."/>
            <person name="Nowrousian M."/>
        </authorList>
    </citation>
    <scope>NUCLEOTIDE SEQUENCE [LARGE SCALE GENOMIC DNA]</scope>
    <source>
        <strain evidence="5 6">CBS 389.68</strain>
    </source>
</reference>
<protein>
    <submittedName>
        <fullName evidence="5">WD repeat-containing protein-like protein 1</fullName>
    </submittedName>
</protein>
<keyword evidence="2" id="KW-0677">Repeat</keyword>
<dbReference type="PRINTS" id="PR00320">
    <property type="entry name" value="GPROTEINBRPT"/>
</dbReference>
<dbReference type="GO" id="GO:0051015">
    <property type="term" value="F:actin filament binding"/>
    <property type="evidence" value="ECO:0007669"/>
    <property type="project" value="TreeGrafter"/>
</dbReference>
<evidence type="ECO:0000256" key="1">
    <source>
        <dbReference type="ARBA" id="ARBA00022574"/>
    </source>
</evidence>
<dbReference type="PANTHER" id="PTHR19856">
    <property type="entry name" value="WD-REPEATCONTAINING PROTEIN WDR1"/>
    <property type="match status" value="1"/>
</dbReference>
<evidence type="ECO:0000256" key="2">
    <source>
        <dbReference type="ARBA" id="ARBA00022737"/>
    </source>
</evidence>
<proteinExistence type="inferred from homology"/>
<dbReference type="EMBL" id="ML220112">
    <property type="protein sequence ID" value="TGZ84517.1"/>
    <property type="molecule type" value="Genomic_DNA"/>
</dbReference>
<name>A0A4S2N5N2_9PEZI</name>
<feature type="repeat" description="WD" evidence="4">
    <location>
        <begin position="54"/>
        <end position="86"/>
    </location>
</feature>
<dbReference type="CDD" id="cd00200">
    <property type="entry name" value="WD40"/>
    <property type="match status" value="1"/>
</dbReference>
<dbReference type="OrthoDB" id="2306at2759"/>
<dbReference type="GO" id="GO:0030864">
    <property type="term" value="C:cortical actin cytoskeleton"/>
    <property type="evidence" value="ECO:0007669"/>
    <property type="project" value="TreeGrafter"/>
</dbReference>
<dbReference type="Proteomes" id="UP000298138">
    <property type="component" value="Unassembled WGS sequence"/>
</dbReference>
<feature type="repeat" description="WD" evidence="4">
    <location>
        <begin position="533"/>
        <end position="567"/>
    </location>
</feature>
<evidence type="ECO:0000313" key="6">
    <source>
        <dbReference type="Proteomes" id="UP000298138"/>
    </source>
</evidence>
<dbReference type="GO" id="GO:0030042">
    <property type="term" value="P:actin filament depolymerization"/>
    <property type="evidence" value="ECO:0007669"/>
    <property type="project" value="TreeGrafter"/>
</dbReference>
<sequence>MSIKRLSTYSPQPIGVRASPTQLSVDHKGERIIYTSGKSVFIRSIDDPANGIQYTGHTANANVARFSPSGFYVASGDASGKIRVWDCAGEDLNTKGEFPIISGPIKDLAWDGESKRIIAVGEGKERFGAAITFDTGNSVGEVTGQSSVINSVSIRQQRPYRAATASDDQTIVFYHGAPFKFNTLHKGLHTGFVHGVAFSPDGEHFVSVGADRKIFLFDGKTGELVSEIKDADSHHRGSILAVSWSPDSKQFATASTDQSVKVWDVSSKSVVKTWRFGPEGSPSVPDHQVGVVWTPRANGLIISLSLSGDLNYIDPASDTPTRTVSGHQGTITALATGPSNTIVTGSFDGRICRWTSDGTATAIDGTSHTNSVIGFAASDKSILSAGWDDTIRSLDPSAAAFTSSPIPTDSQPKGIATLDSSTVVLTANDLRIYPAGSSTPTVTEKLSFTPTALAVAPAISHIAVAGQDSKLRIFTYSSSGVKLVNTLAASRTAPTSLSYSTSGQYFAVGEQSGKIVLYETQSSGEYAVKTTRWAFHNARVESIAWNSAGTHVVSGSLDCSLYVYSVDRPVKNAVFRNAHQGGINGVAWEDEKTVVSAGADGAVKRWEVELP</sequence>
<feature type="repeat" description="WD" evidence="4">
    <location>
        <begin position="576"/>
        <end position="611"/>
    </location>
</feature>
<evidence type="ECO:0000256" key="3">
    <source>
        <dbReference type="ARBA" id="ARBA00038366"/>
    </source>
</evidence>
<dbReference type="PROSITE" id="PS50294">
    <property type="entry name" value="WD_REPEATS_REGION"/>
    <property type="match status" value="3"/>
</dbReference>
<feature type="repeat" description="WD" evidence="4">
    <location>
        <begin position="232"/>
        <end position="273"/>
    </location>
</feature>
<dbReference type="FunFam" id="2.130.10.10:FF:000102">
    <property type="entry name" value="Actin-interacting protein 1"/>
    <property type="match status" value="1"/>
</dbReference>
<dbReference type="InParanoid" id="A0A4S2N5N2"/>
<keyword evidence="1 4" id="KW-0853">WD repeat</keyword>
<dbReference type="AlphaFoldDB" id="A0A4S2N5N2"/>
<dbReference type="InterPro" id="IPR036322">
    <property type="entry name" value="WD40_repeat_dom_sf"/>
</dbReference>
<keyword evidence="6" id="KW-1185">Reference proteome</keyword>
<evidence type="ECO:0000256" key="4">
    <source>
        <dbReference type="PROSITE-ProRule" id="PRU00221"/>
    </source>
</evidence>
<feature type="repeat" description="WD" evidence="4">
    <location>
        <begin position="189"/>
        <end position="227"/>
    </location>
</feature>
<comment type="similarity">
    <text evidence="3">Belongs to the WD repeat AIP1 family.</text>
</comment>
<dbReference type="SMART" id="SM00320">
    <property type="entry name" value="WD40"/>
    <property type="match status" value="9"/>
</dbReference>
<dbReference type="FunCoup" id="A0A4S2N5N2">
    <property type="interactions" value="750"/>
</dbReference>
<dbReference type="PROSITE" id="PS50082">
    <property type="entry name" value="WD_REPEATS_2"/>
    <property type="match status" value="6"/>
</dbReference>
<dbReference type="PANTHER" id="PTHR19856:SF0">
    <property type="entry name" value="WD REPEAT-CONTAINING PROTEIN 1"/>
    <property type="match status" value="1"/>
</dbReference>
<dbReference type="InterPro" id="IPR001680">
    <property type="entry name" value="WD40_rpt"/>
</dbReference>